<name>A0A9P1KDN6_9CYAN</name>
<dbReference type="RefSeq" id="WP_008049436.1">
    <property type="nucleotide sequence ID" value="NZ_FO818640.1"/>
</dbReference>
<organism evidence="1 2">
    <name type="scientific">Limnospira indica PCC 8005</name>
    <dbReference type="NCBI Taxonomy" id="376219"/>
    <lineage>
        <taxon>Bacteria</taxon>
        <taxon>Bacillati</taxon>
        <taxon>Cyanobacteriota</taxon>
        <taxon>Cyanophyceae</taxon>
        <taxon>Oscillatoriophycideae</taxon>
        <taxon>Oscillatoriales</taxon>
        <taxon>Sirenicapillariaceae</taxon>
        <taxon>Limnospira</taxon>
    </lineage>
</organism>
<protein>
    <recommendedName>
        <fullName evidence="3">DUF3368 domain-containing protein</fullName>
    </recommendedName>
</protein>
<dbReference type="Pfam" id="PF11848">
    <property type="entry name" value="DUF3368"/>
    <property type="match status" value="1"/>
</dbReference>
<gene>
    <name evidence="1" type="ORF">ARTHRO_11755</name>
</gene>
<keyword evidence="2" id="KW-1185">Reference proteome</keyword>
<dbReference type="InterPro" id="IPR021799">
    <property type="entry name" value="PIN-like_prokaryotic"/>
</dbReference>
<proteinExistence type="predicted"/>
<evidence type="ECO:0000313" key="2">
    <source>
        <dbReference type="Proteomes" id="UP000032946"/>
    </source>
</evidence>
<sequence length="169" mass="18870">MIVVCDTSPILYLILIHKVELLPRFYNPIIIPDIVAEEMQAIAAPSPLKTWIAAPPPWLQIQQTPPMNQPDLKRLHRGEQAAILLAQSISADLLIVDDLAARQAAQKQGLKIIGLLGILGEAGRRNWIDFPTTLEELLKMTNFRASPQLVQALLARFDRPSDQTCYDDS</sequence>
<dbReference type="PANTHER" id="PTHR39550:SF1">
    <property type="entry name" value="SLL0658 PROTEIN"/>
    <property type="match status" value="1"/>
</dbReference>
<accession>A0A9P1KDN6</accession>
<evidence type="ECO:0000313" key="1">
    <source>
        <dbReference type="EMBL" id="CDM94081.1"/>
    </source>
</evidence>
<evidence type="ECO:0008006" key="3">
    <source>
        <dbReference type="Google" id="ProtNLM"/>
    </source>
</evidence>
<dbReference type="PANTHER" id="PTHR39550">
    <property type="entry name" value="SLL0658 PROTEIN"/>
    <property type="match status" value="1"/>
</dbReference>
<dbReference type="EMBL" id="FO818640">
    <property type="protein sequence ID" value="CDM94081.1"/>
    <property type="molecule type" value="Genomic_DNA"/>
</dbReference>
<dbReference type="SUPFAM" id="SSF88723">
    <property type="entry name" value="PIN domain-like"/>
    <property type="match status" value="1"/>
</dbReference>
<dbReference type="AlphaFoldDB" id="A0A9P1KDN6"/>
<reference evidence="1 2" key="1">
    <citation type="submission" date="2014-02" db="EMBL/GenBank/DDBJ databases">
        <authorList>
            <person name="Genoscope - CEA"/>
        </authorList>
    </citation>
    <scope>NUCLEOTIDE SEQUENCE [LARGE SCALE GENOMIC DNA]</scope>
    <source>
        <strain evidence="1 2">PCC 8005</strain>
    </source>
</reference>
<dbReference type="Proteomes" id="UP000032946">
    <property type="component" value="Chromosome"/>
</dbReference>
<dbReference type="InterPro" id="IPR029060">
    <property type="entry name" value="PIN-like_dom_sf"/>
</dbReference>